<reference evidence="2 3" key="1">
    <citation type="submission" date="2014-06" db="EMBL/GenBank/DDBJ databases">
        <authorList>
            <person name="Swart Estienne"/>
        </authorList>
    </citation>
    <scope>NUCLEOTIDE SEQUENCE [LARGE SCALE GENOMIC DNA]</scope>
    <source>
        <strain evidence="2 3">130c</strain>
    </source>
</reference>
<keyword evidence="1" id="KW-0472">Membrane</keyword>
<organism evidence="2 3">
    <name type="scientific">Stylonychia lemnae</name>
    <name type="common">Ciliate</name>
    <dbReference type="NCBI Taxonomy" id="5949"/>
    <lineage>
        <taxon>Eukaryota</taxon>
        <taxon>Sar</taxon>
        <taxon>Alveolata</taxon>
        <taxon>Ciliophora</taxon>
        <taxon>Intramacronucleata</taxon>
        <taxon>Spirotrichea</taxon>
        <taxon>Stichotrichia</taxon>
        <taxon>Sporadotrichida</taxon>
        <taxon>Oxytrichidae</taxon>
        <taxon>Stylonychinae</taxon>
        <taxon>Stylonychia</taxon>
    </lineage>
</organism>
<feature type="transmembrane region" description="Helical" evidence="1">
    <location>
        <begin position="322"/>
        <end position="342"/>
    </location>
</feature>
<accession>A0A078A2C1</accession>
<keyword evidence="1" id="KW-0812">Transmembrane</keyword>
<dbReference type="EMBL" id="CCKQ01003781">
    <property type="protein sequence ID" value="CDW74924.1"/>
    <property type="molecule type" value="Genomic_DNA"/>
</dbReference>
<evidence type="ECO:0000313" key="2">
    <source>
        <dbReference type="EMBL" id="CDW74924.1"/>
    </source>
</evidence>
<feature type="transmembrane region" description="Helical" evidence="1">
    <location>
        <begin position="426"/>
        <end position="444"/>
    </location>
</feature>
<feature type="transmembrane region" description="Helical" evidence="1">
    <location>
        <begin position="271"/>
        <end position="294"/>
    </location>
</feature>
<gene>
    <name evidence="2" type="primary">Contig9432.g10093</name>
    <name evidence="2" type="ORF">STYLEM_3908</name>
</gene>
<sequence length="454" mass="52152">MIILRDSNEDQKSSQSLLEVKINKEKSIEQEISSPTGQYLQMTETSFQIGGMVINRKQLTGKINAKVDKIDQFGQIKIRFDQKMIVPKDLHPIVETNAIKLYLNKYDGEVQYLNKKEEYSLTPKNRYLEIIQVTSDKNWNITDFVSNSLTIQINFEKPLDISSQRVSQLFQVFQGYDNLDVKFSERYFFVSQDKKKTVSENYEISREIPPQLPNDGNLNLLIIQAATKALVALASTASSAVTGAITSNIFLSLVMGLSLKKLWMLIQTLQIIVHLPLLSITLPANAALCFKSIVDISNMNIIPKEYIQAVLSTASEQNSNNLGMLFFILVFSVILGLVTILIRLLSRKYQIRRLVFAFSIVYFGDQPLLQAILQIICSLALIVYLIHCKPYKSKIDFTFEIYNEATLLSMSYFLIVYIDIVNDIKLRYDIGWYMIILHQSFFFLRKQKMPMYNV</sequence>
<feature type="transmembrane region" description="Helical" evidence="1">
    <location>
        <begin position="240"/>
        <end position="259"/>
    </location>
</feature>
<name>A0A078A2C1_STYLE</name>
<evidence type="ECO:0000256" key="1">
    <source>
        <dbReference type="SAM" id="Phobius"/>
    </source>
</evidence>
<keyword evidence="1" id="KW-1133">Transmembrane helix</keyword>
<dbReference type="Proteomes" id="UP000039865">
    <property type="component" value="Unassembled WGS sequence"/>
</dbReference>
<evidence type="ECO:0000313" key="3">
    <source>
        <dbReference type="Proteomes" id="UP000039865"/>
    </source>
</evidence>
<dbReference type="InParanoid" id="A0A078A2C1"/>
<feature type="transmembrane region" description="Helical" evidence="1">
    <location>
        <begin position="401"/>
        <end position="420"/>
    </location>
</feature>
<protein>
    <recommendedName>
        <fullName evidence="4">Transmembrane protein</fullName>
    </recommendedName>
</protein>
<feature type="transmembrane region" description="Helical" evidence="1">
    <location>
        <begin position="371"/>
        <end position="389"/>
    </location>
</feature>
<dbReference type="AlphaFoldDB" id="A0A078A2C1"/>
<keyword evidence="3" id="KW-1185">Reference proteome</keyword>
<evidence type="ECO:0008006" key="4">
    <source>
        <dbReference type="Google" id="ProtNLM"/>
    </source>
</evidence>
<proteinExistence type="predicted"/>